<protein>
    <submittedName>
        <fullName evidence="1">Uncharacterized protein</fullName>
    </submittedName>
</protein>
<evidence type="ECO:0000313" key="1">
    <source>
        <dbReference type="EMBL" id="KAK5956254.1"/>
    </source>
</evidence>
<comment type="caution">
    <text evidence="1">The sequence shown here is derived from an EMBL/GenBank/DDBJ whole genome shotgun (WGS) entry which is preliminary data.</text>
</comment>
<reference evidence="1 2" key="1">
    <citation type="submission" date="2022-12" db="EMBL/GenBank/DDBJ databases">
        <title>Genomic features and morphological characterization of a novel Knufia sp. strain isolated from spacecraft assembly facility.</title>
        <authorList>
            <person name="Teixeira M."/>
            <person name="Chander A.M."/>
            <person name="Stajich J.E."/>
            <person name="Venkateswaran K."/>
        </authorList>
    </citation>
    <scope>NUCLEOTIDE SEQUENCE [LARGE SCALE GENOMIC DNA]</scope>
    <source>
        <strain evidence="1 2">FJI-L2-BK-P2</strain>
    </source>
</reference>
<dbReference type="AlphaFoldDB" id="A0AAN8I7Q1"/>
<proteinExistence type="predicted"/>
<dbReference type="Proteomes" id="UP001316803">
    <property type="component" value="Unassembled WGS sequence"/>
</dbReference>
<organism evidence="1 2">
    <name type="scientific">Knufia fluminis</name>
    <dbReference type="NCBI Taxonomy" id="191047"/>
    <lineage>
        <taxon>Eukaryota</taxon>
        <taxon>Fungi</taxon>
        <taxon>Dikarya</taxon>
        <taxon>Ascomycota</taxon>
        <taxon>Pezizomycotina</taxon>
        <taxon>Eurotiomycetes</taxon>
        <taxon>Chaetothyriomycetidae</taxon>
        <taxon>Chaetothyriales</taxon>
        <taxon>Trichomeriaceae</taxon>
        <taxon>Knufia</taxon>
    </lineage>
</organism>
<accession>A0AAN8I7Q1</accession>
<sequence length="118" mass="13684">MNAYPNQILINQLIDRATITSIENAQMVYQQIRTRRSSKRTTESEKVMVAKFERLFSNLTRSERHKRMMEIAPLKVKMGREPDAIMIDEGALRAWLQEVAEIMVLSDSSEVERMLGVI</sequence>
<dbReference type="EMBL" id="JAKLMC020000005">
    <property type="protein sequence ID" value="KAK5956254.1"/>
    <property type="molecule type" value="Genomic_DNA"/>
</dbReference>
<evidence type="ECO:0000313" key="2">
    <source>
        <dbReference type="Proteomes" id="UP001316803"/>
    </source>
</evidence>
<keyword evidence="2" id="KW-1185">Reference proteome</keyword>
<name>A0AAN8I7Q1_9EURO</name>
<gene>
    <name evidence="1" type="ORF">OHC33_002830</name>
</gene>